<protein>
    <recommendedName>
        <fullName evidence="8">Neurotransmitter-gated ion-channel ligand-binding domain-containing protein</fullName>
    </recommendedName>
</protein>
<dbReference type="EMBL" id="HBGN01006812">
    <property type="protein sequence ID" value="CAD9317941.1"/>
    <property type="molecule type" value="Transcribed_RNA"/>
</dbReference>
<keyword evidence="2 6" id="KW-0812">Transmembrane</keyword>
<keyword evidence="4 6" id="KW-0472">Membrane</keyword>
<keyword evidence="7" id="KW-0732">Signal</keyword>
<evidence type="ECO:0000256" key="1">
    <source>
        <dbReference type="ARBA" id="ARBA00004141"/>
    </source>
</evidence>
<feature type="domain" description="Neurotransmitter-gated ion-channel ligand-binding" evidence="8">
    <location>
        <begin position="139"/>
        <end position="284"/>
    </location>
</feature>
<dbReference type="SUPFAM" id="SSF63712">
    <property type="entry name" value="Nicotinic receptor ligand binding domain-like"/>
    <property type="match status" value="1"/>
</dbReference>
<feature type="signal peptide" evidence="7">
    <location>
        <begin position="1"/>
        <end position="22"/>
    </location>
</feature>
<dbReference type="GO" id="GO:0016020">
    <property type="term" value="C:membrane"/>
    <property type="evidence" value="ECO:0007669"/>
    <property type="project" value="UniProtKB-SubCell"/>
</dbReference>
<dbReference type="SUPFAM" id="SSF90112">
    <property type="entry name" value="Neurotransmitter-gated ion-channel transmembrane pore"/>
    <property type="match status" value="1"/>
</dbReference>
<evidence type="ECO:0000259" key="8">
    <source>
        <dbReference type="Pfam" id="PF02931"/>
    </source>
</evidence>
<evidence type="ECO:0000313" key="9">
    <source>
        <dbReference type="EMBL" id="CAD9317941.1"/>
    </source>
</evidence>
<dbReference type="InterPro" id="IPR036719">
    <property type="entry name" value="Neuro-gated_channel_TM_sf"/>
</dbReference>
<comment type="subcellular location">
    <subcellularLocation>
        <location evidence="1">Membrane</location>
        <topology evidence="1">Multi-pass membrane protein</topology>
    </subcellularLocation>
</comment>
<feature type="chain" id="PRO_5030750923" description="Neurotransmitter-gated ion-channel ligand-binding domain-containing protein" evidence="7">
    <location>
        <begin position="23"/>
        <end position="541"/>
    </location>
</feature>
<evidence type="ECO:0000256" key="4">
    <source>
        <dbReference type="ARBA" id="ARBA00023136"/>
    </source>
</evidence>
<dbReference type="Gene3D" id="2.70.170.10">
    <property type="entry name" value="Neurotransmitter-gated ion-channel ligand-binding domain"/>
    <property type="match status" value="1"/>
</dbReference>
<feature type="transmembrane region" description="Helical" evidence="6">
    <location>
        <begin position="506"/>
        <end position="525"/>
    </location>
</feature>
<dbReference type="Pfam" id="PF02931">
    <property type="entry name" value="Neur_chan_LBD"/>
    <property type="match status" value="1"/>
</dbReference>
<feature type="compositionally biased region" description="Polar residues" evidence="5">
    <location>
        <begin position="438"/>
        <end position="448"/>
    </location>
</feature>
<proteinExistence type="predicted"/>
<dbReference type="PANTHER" id="PTHR18945">
    <property type="entry name" value="NEUROTRANSMITTER GATED ION CHANNEL"/>
    <property type="match status" value="1"/>
</dbReference>
<dbReference type="Gene3D" id="1.20.58.390">
    <property type="entry name" value="Neurotransmitter-gated ion-channel transmembrane domain"/>
    <property type="match status" value="1"/>
</dbReference>
<evidence type="ECO:0000256" key="3">
    <source>
        <dbReference type="ARBA" id="ARBA00022989"/>
    </source>
</evidence>
<name>A0A7S1YSE9_9STRA</name>
<reference evidence="9" key="1">
    <citation type="submission" date="2021-01" db="EMBL/GenBank/DDBJ databases">
        <authorList>
            <person name="Corre E."/>
            <person name="Pelletier E."/>
            <person name="Niang G."/>
            <person name="Scheremetjew M."/>
            <person name="Finn R."/>
            <person name="Kale V."/>
            <person name="Holt S."/>
            <person name="Cochrane G."/>
            <person name="Meng A."/>
            <person name="Brown T."/>
            <person name="Cohen L."/>
        </authorList>
    </citation>
    <scope>NUCLEOTIDE SEQUENCE</scope>
    <source>
        <strain evidence="9">Pop2</strain>
    </source>
</reference>
<feature type="transmembrane region" description="Helical" evidence="6">
    <location>
        <begin position="344"/>
        <end position="362"/>
    </location>
</feature>
<evidence type="ECO:0000256" key="2">
    <source>
        <dbReference type="ARBA" id="ARBA00022692"/>
    </source>
</evidence>
<feature type="region of interest" description="Disordered" evidence="5">
    <location>
        <begin position="433"/>
        <end position="452"/>
    </location>
</feature>
<keyword evidence="3 6" id="KW-1133">Transmembrane helix</keyword>
<dbReference type="AlphaFoldDB" id="A0A7S1YSE9"/>
<dbReference type="InterPro" id="IPR036734">
    <property type="entry name" value="Neur_chan_lig-bd_sf"/>
</dbReference>
<evidence type="ECO:0000256" key="6">
    <source>
        <dbReference type="SAM" id="Phobius"/>
    </source>
</evidence>
<feature type="transmembrane region" description="Helical" evidence="6">
    <location>
        <begin position="407"/>
        <end position="425"/>
    </location>
</feature>
<organism evidence="9">
    <name type="scientific">Ditylum brightwellii</name>
    <dbReference type="NCBI Taxonomy" id="49249"/>
    <lineage>
        <taxon>Eukaryota</taxon>
        <taxon>Sar</taxon>
        <taxon>Stramenopiles</taxon>
        <taxon>Ochrophyta</taxon>
        <taxon>Bacillariophyta</taxon>
        <taxon>Mediophyceae</taxon>
        <taxon>Lithodesmiophycidae</taxon>
        <taxon>Lithodesmiales</taxon>
        <taxon>Lithodesmiaceae</taxon>
        <taxon>Ditylum</taxon>
    </lineage>
</organism>
<accession>A0A7S1YSE9</accession>
<dbReference type="InterPro" id="IPR038050">
    <property type="entry name" value="Neuro_actylchol_rec"/>
</dbReference>
<evidence type="ECO:0000256" key="7">
    <source>
        <dbReference type="SAM" id="SignalP"/>
    </source>
</evidence>
<feature type="transmembrane region" description="Helical" evidence="6">
    <location>
        <begin position="369"/>
        <end position="387"/>
    </location>
</feature>
<evidence type="ECO:0000256" key="5">
    <source>
        <dbReference type="SAM" id="MobiDB-lite"/>
    </source>
</evidence>
<dbReference type="GO" id="GO:0005230">
    <property type="term" value="F:extracellular ligand-gated monoatomic ion channel activity"/>
    <property type="evidence" value="ECO:0007669"/>
    <property type="project" value="InterPro"/>
</dbReference>
<sequence>MKSLRTNLLVAILILSPFHASGDKIENEPDSSTISQTKRLRENTTDTCELCGLLGMTLLDDVYPKYTPTEGLPRAMNCAEIAEILQNTIDDASDTSCYDSWIDFNTQVPVFSQCCYSYSPVSTTVCEQEVQLLATGDDSDYNINIPPVPVNETAVNVALSIDYFAVTSIDIFEGTTEVFLGIFMRWKDERLAWDPKEHGGCAFTNYKASTDPELTNIWVPSLDLRNRFDSLQNLPAAEGTVLFDGTVIWRRFGGVKAICLFDGLERFPYDELACPFYFENSQTFTLYNFDFPEEVLRFTELEAGERKYQEFTVVPEHTRTNKRDQRLDIVFCFKRSSAFYVNKLIVPTILFTILTFGSFLLDQRVGERLGFGVSTLLVIVAQSILTIDLLPVTKERLWVNVLTQGSQYFAIAVVLQSLLVAYLYYTLVEPSDVDDNSNKSGSPPVETSDNTEERVTFIAENPSDEINGSAVNFENENKNLEKSNSFWSKVKNIHWTAESIKMMDRWAFFLFTISYFIFIVVMYTTRDRFGVYNPLLSCKGA</sequence>
<dbReference type="GO" id="GO:0004888">
    <property type="term" value="F:transmembrane signaling receptor activity"/>
    <property type="evidence" value="ECO:0007669"/>
    <property type="project" value="InterPro"/>
</dbReference>
<dbReference type="InterPro" id="IPR006201">
    <property type="entry name" value="Neur_channel"/>
</dbReference>
<dbReference type="InterPro" id="IPR006202">
    <property type="entry name" value="Neur_chan_lig-bd"/>
</dbReference>
<gene>
    <name evidence="9" type="ORF">DBRI1063_LOCUS4371</name>
</gene>